<reference evidence="2 3" key="1">
    <citation type="journal article" date="2014" name="Int. J. Syst. Evol. Microbiol.">
        <title>Phaeodactylibacter xiamenensis gen. nov., sp. nov., a member of the family Saprospiraceae isolated from the marine alga Phaeodactylum tricornutum.</title>
        <authorList>
            <person name="Chen Z.Jr."/>
            <person name="Lei X."/>
            <person name="Lai Q."/>
            <person name="Li Y."/>
            <person name="Zhang B."/>
            <person name="Zhang J."/>
            <person name="Zhang H."/>
            <person name="Yang L."/>
            <person name="Zheng W."/>
            <person name="Tian Y."/>
            <person name="Yu Z."/>
            <person name="Xu H.Jr."/>
            <person name="Zheng T."/>
        </authorList>
    </citation>
    <scope>NUCLEOTIDE SEQUENCE [LARGE SCALE GENOMIC DNA]</scope>
    <source>
        <strain evidence="2 3">KD52</strain>
    </source>
</reference>
<dbReference type="OrthoDB" id="1154683at2"/>
<keyword evidence="3" id="KW-1185">Reference proteome</keyword>
<organism evidence="2 3">
    <name type="scientific">Phaeodactylibacter xiamenensis</name>
    <dbReference type="NCBI Taxonomy" id="1524460"/>
    <lineage>
        <taxon>Bacteria</taxon>
        <taxon>Pseudomonadati</taxon>
        <taxon>Bacteroidota</taxon>
        <taxon>Saprospiria</taxon>
        <taxon>Saprospirales</taxon>
        <taxon>Haliscomenobacteraceae</taxon>
        <taxon>Phaeodactylibacter</taxon>
    </lineage>
</organism>
<dbReference type="EMBL" id="JPOS01000029">
    <property type="protein sequence ID" value="KGE87937.1"/>
    <property type="molecule type" value="Genomic_DNA"/>
</dbReference>
<feature type="signal peptide" evidence="1">
    <location>
        <begin position="1"/>
        <end position="19"/>
    </location>
</feature>
<dbReference type="AlphaFoldDB" id="A0A098SA25"/>
<gene>
    <name evidence="2" type="ORF">IX84_12505</name>
</gene>
<dbReference type="RefSeq" id="WP_044220603.1">
    <property type="nucleotide sequence ID" value="NZ_JBKAGJ010000012.1"/>
</dbReference>
<comment type="caution">
    <text evidence="2">The sequence shown here is derived from an EMBL/GenBank/DDBJ whole genome shotgun (WGS) entry which is preliminary data.</text>
</comment>
<dbReference type="STRING" id="1524460.IX84_12505"/>
<proteinExistence type="predicted"/>
<keyword evidence="1" id="KW-0732">Signal</keyword>
<evidence type="ECO:0008006" key="4">
    <source>
        <dbReference type="Google" id="ProtNLM"/>
    </source>
</evidence>
<accession>A0A098SA25</accession>
<protein>
    <recommendedName>
        <fullName evidence="4">Outer membrane protein beta-barrel domain-containing protein</fullName>
    </recommendedName>
</protein>
<dbReference type="Proteomes" id="UP000029736">
    <property type="component" value="Unassembled WGS sequence"/>
</dbReference>
<evidence type="ECO:0000256" key="1">
    <source>
        <dbReference type="SAM" id="SignalP"/>
    </source>
</evidence>
<feature type="chain" id="PRO_5001940060" description="Outer membrane protein beta-barrel domain-containing protein" evidence="1">
    <location>
        <begin position="20"/>
        <end position="432"/>
    </location>
</feature>
<name>A0A098SA25_9BACT</name>
<sequence length="432" mass="49363">MKTTLLFALAWLCSLSMKAQVYLKEQTQHRFAQTHVGLHYRYQPEGGKLFLQGPDGLESGTFPAFGTPQISIGGLHFWGHLNFVMHFDLPVSRTQEIAPNTKIQRQQFADLGAHFYPWRMEFGKLRPFIEGTYVGHNLTYEQNGQDRTDGWLTFYPEAGLSFGSRNWQATLKATYILSSEKEFYIDSRTPVSLELPPWQLSLGLSHYFDTTLREEPGLKDGSTYALEETLQSAGKLNSLSVGIGGSAGIFLRRPAFEDFVRQSLPEHKTALNLDLGLGYLFHRYGVHMGVAYRDYDSRVGSFGYQQILRRRSVALEGYKFLLDYNGFVPFLGLSLSYDRWAMGDFEGNIQVGEVVRTEGIQPGLIFGWDILPSPLETWVLRTNLRYYPKLEINSVAGGKARVDQLEFNFIQMVFYPQRMYHVGKTKRHARNL</sequence>
<evidence type="ECO:0000313" key="3">
    <source>
        <dbReference type="Proteomes" id="UP000029736"/>
    </source>
</evidence>
<evidence type="ECO:0000313" key="2">
    <source>
        <dbReference type="EMBL" id="KGE87937.1"/>
    </source>
</evidence>